<dbReference type="EMBL" id="CADCXV010000183">
    <property type="protein sequence ID" value="CAB0028731.1"/>
    <property type="molecule type" value="Genomic_DNA"/>
</dbReference>
<gene>
    <name evidence="1" type="ORF">TBRA_LOCUS869</name>
</gene>
<evidence type="ECO:0000313" key="2">
    <source>
        <dbReference type="Proteomes" id="UP000479190"/>
    </source>
</evidence>
<name>A0A6H5I0F8_9HYME</name>
<keyword evidence="2" id="KW-1185">Reference proteome</keyword>
<evidence type="ECO:0008006" key="3">
    <source>
        <dbReference type="Google" id="ProtNLM"/>
    </source>
</evidence>
<feature type="non-terminal residue" evidence="1">
    <location>
        <position position="116"/>
    </location>
</feature>
<dbReference type="OrthoDB" id="415822at2759"/>
<sequence>MSRLRCPQTKQPSSPLLVRSVVAALFPRVPSGPALQLPHRAEEPIPAVTLEELKGAQSRIKERSAPGLDGIPNSALKNRYCRTTRHLPGGCNTTCLETGVFPSGWKRQRLVLLPKS</sequence>
<proteinExistence type="predicted"/>
<dbReference type="AlphaFoldDB" id="A0A6H5I0F8"/>
<protein>
    <recommendedName>
        <fullName evidence="3">Reverse transcriptase domain-containing protein</fullName>
    </recommendedName>
</protein>
<reference evidence="1 2" key="1">
    <citation type="submission" date="2020-02" db="EMBL/GenBank/DDBJ databases">
        <authorList>
            <person name="Ferguson B K."/>
        </authorList>
    </citation>
    <scope>NUCLEOTIDE SEQUENCE [LARGE SCALE GENOMIC DNA]</scope>
</reference>
<dbReference type="Proteomes" id="UP000479190">
    <property type="component" value="Unassembled WGS sequence"/>
</dbReference>
<organism evidence="1 2">
    <name type="scientific">Trichogramma brassicae</name>
    <dbReference type="NCBI Taxonomy" id="86971"/>
    <lineage>
        <taxon>Eukaryota</taxon>
        <taxon>Metazoa</taxon>
        <taxon>Ecdysozoa</taxon>
        <taxon>Arthropoda</taxon>
        <taxon>Hexapoda</taxon>
        <taxon>Insecta</taxon>
        <taxon>Pterygota</taxon>
        <taxon>Neoptera</taxon>
        <taxon>Endopterygota</taxon>
        <taxon>Hymenoptera</taxon>
        <taxon>Apocrita</taxon>
        <taxon>Proctotrupomorpha</taxon>
        <taxon>Chalcidoidea</taxon>
        <taxon>Trichogrammatidae</taxon>
        <taxon>Trichogramma</taxon>
    </lineage>
</organism>
<accession>A0A6H5I0F8</accession>
<evidence type="ECO:0000313" key="1">
    <source>
        <dbReference type="EMBL" id="CAB0028731.1"/>
    </source>
</evidence>